<dbReference type="PROSITE" id="PS50007">
    <property type="entry name" value="PIPLC_X_DOMAIN"/>
    <property type="match status" value="1"/>
</dbReference>
<evidence type="ECO:0000313" key="1">
    <source>
        <dbReference type="EMBL" id="CAI4212261.1"/>
    </source>
</evidence>
<gene>
    <name evidence="1" type="ORF">PPNO1_LOCUS2027</name>
</gene>
<dbReference type="OrthoDB" id="2967263at2759"/>
<dbReference type="AlphaFoldDB" id="A0A9P1M6N5"/>
<name>A0A9P1M6N5_9PEZI</name>
<proteinExistence type="predicted"/>
<protein>
    <recommendedName>
        <fullName evidence="3">Ureidoglycolate hydrolase</fullName>
    </recommendedName>
</protein>
<dbReference type="EMBL" id="CALLCH030000004">
    <property type="protein sequence ID" value="CAI4212261.1"/>
    <property type="molecule type" value="Genomic_DNA"/>
</dbReference>
<sequence>MAPESSSPDPYSELIAACDTPAKMQAAYINHRTNRGAQQASLFASPTFPGVTKDHYLSITEFSKTGKDLSGVPLDPRNSITLWGRPPEHILKMASAIPALVNYAYANRTRLVKPMVSYDATGVALTFVPAAGEPRTSRDPDPAGIPDFAPTNQQHLRQAPVDCDEYTYHHLRRDVYKIITSCFPSAPEARYQYPSAHITLGRYLALEDYSTPEKRERWIAAVDDINRWLEEEVWTDRSEFVGEWILGHEKGLEVRAGMLWYGGGRMIMAGEGF</sequence>
<accession>A0A9P1M6N5</accession>
<keyword evidence="2" id="KW-1185">Reference proteome</keyword>
<dbReference type="InterPro" id="IPR009097">
    <property type="entry name" value="Cyclic_Pdiesterase"/>
</dbReference>
<evidence type="ECO:0008006" key="3">
    <source>
        <dbReference type="Google" id="ProtNLM"/>
    </source>
</evidence>
<dbReference type="Proteomes" id="UP000838763">
    <property type="component" value="Unassembled WGS sequence"/>
</dbReference>
<organism evidence="1 2">
    <name type="scientific">Parascedosporium putredinis</name>
    <dbReference type="NCBI Taxonomy" id="1442378"/>
    <lineage>
        <taxon>Eukaryota</taxon>
        <taxon>Fungi</taxon>
        <taxon>Dikarya</taxon>
        <taxon>Ascomycota</taxon>
        <taxon>Pezizomycotina</taxon>
        <taxon>Sordariomycetes</taxon>
        <taxon>Hypocreomycetidae</taxon>
        <taxon>Microascales</taxon>
        <taxon>Microascaceae</taxon>
        <taxon>Parascedosporium</taxon>
    </lineage>
</organism>
<reference evidence="1" key="1">
    <citation type="submission" date="2022-11" db="EMBL/GenBank/DDBJ databases">
        <authorList>
            <person name="Scott C."/>
            <person name="Bruce N."/>
        </authorList>
    </citation>
    <scope>NUCLEOTIDE SEQUENCE</scope>
</reference>
<evidence type="ECO:0000313" key="2">
    <source>
        <dbReference type="Proteomes" id="UP000838763"/>
    </source>
</evidence>
<dbReference type="SUPFAM" id="SSF55144">
    <property type="entry name" value="LigT-like"/>
    <property type="match status" value="1"/>
</dbReference>
<comment type="caution">
    <text evidence="1">The sequence shown here is derived from an EMBL/GenBank/DDBJ whole genome shotgun (WGS) entry which is preliminary data.</text>
</comment>